<dbReference type="SUPFAM" id="SSF53335">
    <property type="entry name" value="S-adenosyl-L-methionine-dependent methyltransferases"/>
    <property type="match status" value="1"/>
</dbReference>
<dbReference type="EC" id="2.1.1.223" evidence="6"/>
<dbReference type="InterPro" id="IPR050210">
    <property type="entry name" value="tRNA_Adenine-N(6)_MTase"/>
</dbReference>
<proteinExistence type="inferred from homology"/>
<name>A0ABY5LDN4_9VIBR</name>
<keyword evidence="2 6" id="KW-0489">Methyltransferase</keyword>
<sequence>MNTNIKKTKDFMFKQFTITGGFSGMPVSTDGVLLGAWSKVQQAKYILDIGTGTGLLSLMCAQRNALAIIDAIDIDEHAIEAAKKNVQNSPWDSRIHLHHGDVLDYSLSALFDSIVCNPPYFNDGEQAQVRQRAVARHTDQLSHKELLERCFHLLSDHGNANFILPVVEGRQFIESAKKSGWHLKSLCEVKPTSLKDVSRLLIELSKQPCTAEVEALTIRDTTGYSPEFIALTKDFYLKM</sequence>
<dbReference type="Gene3D" id="3.40.50.150">
    <property type="entry name" value="Vaccinia Virus protein VP39"/>
    <property type="match status" value="1"/>
</dbReference>
<dbReference type="PANTHER" id="PTHR47739:SF1">
    <property type="entry name" value="TRNA1(VAL) (ADENINE(37)-N6)-METHYLTRANSFERASE"/>
    <property type="match status" value="1"/>
</dbReference>
<keyword evidence="1 6" id="KW-0963">Cytoplasm</keyword>
<evidence type="ECO:0000259" key="7">
    <source>
        <dbReference type="Pfam" id="PF05175"/>
    </source>
</evidence>
<keyword evidence="5 6" id="KW-0819">tRNA processing</keyword>
<evidence type="ECO:0000313" key="8">
    <source>
        <dbReference type="EMBL" id="UUM30148.1"/>
    </source>
</evidence>
<dbReference type="PRINTS" id="PR00507">
    <property type="entry name" value="N12N6MTFRASE"/>
</dbReference>
<dbReference type="RefSeq" id="WP_257083935.1">
    <property type="nucleotide sequence ID" value="NZ_CP102096.1"/>
</dbReference>
<dbReference type="InterPro" id="IPR007848">
    <property type="entry name" value="Small_mtfrase_dom"/>
</dbReference>
<gene>
    <name evidence="8" type="ORF">NP165_10630</name>
</gene>
<evidence type="ECO:0000256" key="4">
    <source>
        <dbReference type="ARBA" id="ARBA00022691"/>
    </source>
</evidence>
<feature type="domain" description="Methyltransferase small" evidence="7">
    <location>
        <begin position="40"/>
        <end position="142"/>
    </location>
</feature>
<dbReference type="InterPro" id="IPR022882">
    <property type="entry name" value="tRNA_adenine-N6_MeTrfase"/>
</dbReference>
<evidence type="ECO:0000313" key="9">
    <source>
        <dbReference type="Proteomes" id="UP001058602"/>
    </source>
</evidence>
<comment type="function">
    <text evidence="6">Specifically methylates the adenine in position 37 of tRNA(1)(Val) (anticodon cmo5UAC).</text>
</comment>
<evidence type="ECO:0000256" key="1">
    <source>
        <dbReference type="ARBA" id="ARBA00022490"/>
    </source>
</evidence>
<dbReference type="InterPro" id="IPR002052">
    <property type="entry name" value="DNA_methylase_N6_adenine_CS"/>
</dbReference>
<dbReference type="HAMAP" id="MF_01872">
    <property type="entry name" value="tRNA_methyltr_YfiC"/>
    <property type="match status" value="1"/>
</dbReference>
<accession>A0ABY5LDN4</accession>
<dbReference type="PANTHER" id="PTHR47739">
    <property type="entry name" value="TRNA1(VAL) (ADENINE(37)-N6)-METHYLTRANSFERASE"/>
    <property type="match status" value="1"/>
</dbReference>
<evidence type="ECO:0000256" key="3">
    <source>
        <dbReference type="ARBA" id="ARBA00022679"/>
    </source>
</evidence>
<organism evidence="8 9">
    <name type="scientific">Vibrio japonicus</name>
    <dbReference type="NCBI Taxonomy" id="1824638"/>
    <lineage>
        <taxon>Bacteria</taxon>
        <taxon>Pseudomonadati</taxon>
        <taxon>Pseudomonadota</taxon>
        <taxon>Gammaproteobacteria</taxon>
        <taxon>Vibrionales</taxon>
        <taxon>Vibrionaceae</taxon>
        <taxon>Vibrio</taxon>
    </lineage>
</organism>
<keyword evidence="3 6" id="KW-0808">Transferase</keyword>
<dbReference type="PROSITE" id="PS00092">
    <property type="entry name" value="N6_MTASE"/>
    <property type="match status" value="1"/>
</dbReference>
<dbReference type="EMBL" id="CP102096">
    <property type="protein sequence ID" value="UUM30148.1"/>
    <property type="molecule type" value="Genomic_DNA"/>
</dbReference>
<keyword evidence="4 6" id="KW-0949">S-adenosyl-L-methionine</keyword>
<reference evidence="8" key="1">
    <citation type="submission" date="2022-07" db="EMBL/GenBank/DDBJ databases">
        <title>Complete genome of Vibrio japonicus strain JCM 31412T and phylogenomic assessment of the Nereis clade of the genus Vibrio.</title>
        <authorList>
            <person name="Shlafstein M.D."/>
            <person name="Emsley S.A."/>
            <person name="Ushijima B."/>
            <person name="Videau P."/>
            <person name="Saw J.H."/>
        </authorList>
    </citation>
    <scope>NUCLEOTIDE SEQUENCE</scope>
    <source>
        <strain evidence="8">JCM 31412</strain>
    </source>
</reference>
<dbReference type="CDD" id="cd02440">
    <property type="entry name" value="AdoMet_MTases"/>
    <property type="match status" value="1"/>
</dbReference>
<comment type="similarity">
    <text evidence="6">Belongs to the methyltransferase superfamily. tRNA (adenine-N(6)-)-methyltransferase family.</text>
</comment>
<dbReference type="Proteomes" id="UP001058602">
    <property type="component" value="Chromosome 1"/>
</dbReference>
<dbReference type="InterPro" id="IPR029063">
    <property type="entry name" value="SAM-dependent_MTases_sf"/>
</dbReference>
<evidence type="ECO:0000256" key="2">
    <source>
        <dbReference type="ARBA" id="ARBA00022603"/>
    </source>
</evidence>
<evidence type="ECO:0000256" key="6">
    <source>
        <dbReference type="HAMAP-Rule" id="MF_01872"/>
    </source>
</evidence>
<evidence type="ECO:0000256" key="5">
    <source>
        <dbReference type="ARBA" id="ARBA00022694"/>
    </source>
</evidence>
<protein>
    <recommendedName>
        <fullName evidence="6">tRNA1(Val) (adenine(37)-N6)-methyltransferase</fullName>
        <ecNumber evidence="6">2.1.1.223</ecNumber>
    </recommendedName>
    <alternativeName>
        <fullName evidence="6">tRNA m6A37 methyltransferase</fullName>
    </alternativeName>
</protein>
<dbReference type="Pfam" id="PF05175">
    <property type="entry name" value="MTS"/>
    <property type="match status" value="1"/>
</dbReference>
<comment type="subcellular location">
    <subcellularLocation>
        <location evidence="6">Cytoplasm</location>
    </subcellularLocation>
</comment>
<keyword evidence="9" id="KW-1185">Reference proteome</keyword>
<comment type="catalytic activity">
    <reaction evidence="6">
        <text>adenosine(37) in tRNA1(Val) + S-adenosyl-L-methionine = N(6)-methyladenosine(37) in tRNA1(Val) + S-adenosyl-L-homocysteine + H(+)</text>
        <dbReference type="Rhea" id="RHEA:43160"/>
        <dbReference type="Rhea" id="RHEA-COMP:10369"/>
        <dbReference type="Rhea" id="RHEA-COMP:10370"/>
        <dbReference type="ChEBI" id="CHEBI:15378"/>
        <dbReference type="ChEBI" id="CHEBI:57856"/>
        <dbReference type="ChEBI" id="CHEBI:59789"/>
        <dbReference type="ChEBI" id="CHEBI:74411"/>
        <dbReference type="ChEBI" id="CHEBI:74449"/>
        <dbReference type="EC" id="2.1.1.223"/>
    </reaction>
</comment>